<accession>A0A0B7HJF2</accession>
<comment type="subcellular location">
    <subcellularLocation>
        <location evidence="1">Cell membrane</location>
        <topology evidence="1">Multi-pass membrane protein</topology>
    </subcellularLocation>
</comment>
<evidence type="ECO:0000256" key="5">
    <source>
        <dbReference type="ARBA" id="ARBA00023136"/>
    </source>
</evidence>
<dbReference type="CDD" id="cd16380">
    <property type="entry name" value="YitT_C"/>
    <property type="match status" value="1"/>
</dbReference>
<gene>
    <name evidence="7" type="ORF">CCAN12_720034</name>
</gene>
<evidence type="ECO:0000256" key="1">
    <source>
        <dbReference type="ARBA" id="ARBA00004651"/>
    </source>
</evidence>
<evidence type="ECO:0000259" key="6">
    <source>
        <dbReference type="Pfam" id="PF10035"/>
    </source>
</evidence>
<organism evidence="7 8">
    <name type="scientific">Capnocytophaga canimorsus</name>
    <dbReference type="NCBI Taxonomy" id="28188"/>
    <lineage>
        <taxon>Bacteria</taxon>
        <taxon>Pseudomonadati</taxon>
        <taxon>Bacteroidota</taxon>
        <taxon>Flavobacteriia</taxon>
        <taxon>Flavobacteriales</taxon>
        <taxon>Flavobacteriaceae</taxon>
        <taxon>Capnocytophaga</taxon>
    </lineage>
</organism>
<dbReference type="InterPro" id="IPR015867">
    <property type="entry name" value="N-reg_PII/ATP_PRibTrfase_C"/>
</dbReference>
<keyword evidence="4" id="KW-1133">Transmembrane helix</keyword>
<evidence type="ECO:0000313" key="8">
    <source>
        <dbReference type="Proteomes" id="UP000044026"/>
    </source>
</evidence>
<dbReference type="PANTHER" id="PTHR33545:SF5">
    <property type="entry name" value="UPF0750 MEMBRANE PROTEIN YITT"/>
    <property type="match status" value="1"/>
</dbReference>
<protein>
    <recommendedName>
        <fullName evidence="6">DUF2179 domain-containing protein</fullName>
    </recommendedName>
</protein>
<feature type="domain" description="DUF2179" evidence="6">
    <location>
        <begin position="32"/>
        <end position="86"/>
    </location>
</feature>
<dbReference type="PANTHER" id="PTHR33545">
    <property type="entry name" value="UPF0750 MEMBRANE PROTEIN YITT-RELATED"/>
    <property type="match status" value="1"/>
</dbReference>
<dbReference type="InterPro" id="IPR019264">
    <property type="entry name" value="DUF2179"/>
</dbReference>
<dbReference type="Pfam" id="PF10035">
    <property type="entry name" value="DUF2179"/>
    <property type="match status" value="1"/>
</dbReference>
<dbReference type="EMBL" id="CDOE01000070">
    <property type="protein sequence ID" value="CEN38042.1"/>
    <property type="molecule type" value="Genomic_DNA"/>
</dbReference>
<keyword evidence="5" id="KW-0472">Membrane</keyword>
<keyword evidence="2" id="KW-1003">Cell membrane</keyword>
<sequence>MVMNGARQSVQLFIFSKHYETIATHINTEINRGCTVVDGMGWYSKTPQKVIIVIARRTEATAIFRLVGSIDPEAFVTKANVSGVYGKGFDRLHK</sequence>
<dbReference type="InterPro" id="IPR051461">
    <property type="entry name" value="UPF0750_membrane"/>
</dbReference>
<dbReference type="Gene3D" id="3.30.70.120">
    <property type="match status" value="1"/>
</dbReference>
<proteinExistence type="predicted"/>
<evidence type="ECO:0000256" key="2">
    <source>
        <dbReference type="ARBA" id="ARBA00022475"/>
    </source>
</evidence>
<evidence type="ECO:0000256" key="3">
    <source>
        <dbReference type="ARBA" id="ARBA00022692"/>
    </source>
</evidence>
<evidence type="ECO:0000256" key="4">
    <source>
        <dbReference type="ARBA" id="ARBA00022989"/>
    </source>
</evidence>
<name>A0A0B7HJF2_9FLAO</name>
<dbReference type="AlphaFoldDB" id="A0A0B7HJF2"/>
<reference evidence="7 8" key="1">
    <citation type="submission" date="2015-01" db="EMBL/GenBank/DDBJ databases">
        <authorList>
            <person name="Xiang T."/>
            <person name="Song Y."/>
            <person name="Huang L."/>
            <person name="Wang B."/>
            <person name="Wu P."/>
        </authorList>
    </citation>
    <scope>NUCLEOTIDE SEQUENCE [LARGE SCALE GENOMIC DNA]</scope>
    <source>
        <strain evidence="7 8">Cc12</strain>
    </source>
</reference>
<dbReference type="Proteomes" id="UP000044026">
    <property type="component" value="Unassembled WGS sequence"/>
</dbReference>
<dbReference type="GO" id="GO:0005886">
    <property type="term" value="C:plasma membrane"/>
    <property type="evidence" value="ECO:0007669"/>
    <property type="project" value="UniProtKB-SubCell"/>
</dbReference>
<keyword evidence="3" id="KW-0812">Transmembrane</keyword>
<evidence type="ECO:0000313" key="7">
    <source>
        <dbReference type="EMBL" id="CEN38042.1"/>
    </source>
</evidence>